<keyword evidence="5" id="KW-0145">Chemotaxis</keyword>
<evidence type="ECO:0000313" key="16">
    <source>
        <dbReference type="EMBL" id="KJE76592.1"/>
    </source>
</evidence>
<evidence type="ECO:0000259" key="15">
    <source>
        <dbReference type="Pfam" id="PF20560"/>
    </source>
</evidence>
<dbReference type="PANTHER" id="PTHR30433:SF3">
    <property type="entry name" value="MOTILITY PROTEIN A"/>
    <property type="match status" value="1"/>
</dbReference>
<dbReference type="Pfam" id="PF01618">
    <property type="entry name" value="MotA_ExbB"/>
    <property type="match status" value="1"/>
</dbReference>
<keyword evidence="8" id="KW-0375">Hydrogen ion transport</keyword>
<dbReference type="Proteomes" id="UP000032336">
    <property type="component" value="Unassembled WGS sequence"/>
</dbReference>
<dbReference type="GO" id="GO:0006935">
    <property type="term" value="P:chemotaxis"/>
    <property type="evidence" value="ECO:0007669"/>
    <property type="project" value="UniProtKB-KW"/>
</dbReference>
<keyword evidence="10" id="KW-0406">Ion transport</keyword>
<evidence type="ECO:0000256" key="6">
    <source>
        <dbReference type="ARBA" id="ARBA00022692"/>
    </source>
</evidence>
<dbReference type="OrthoDB" id="9806929at2"/>
<evidence type="ECO:0000256" key="11">
    <source>
        <dbReference type="ARBA" id="ARBA00023136"/>
    </source>
</evidence>
<feature type="domain" description="MotA/TolQ/ExbB proton channel" evidence="14">
    <location>
        <begin position="101"/>
        <end position="215"/>
    </location>
</feature>
<feature type="compositionally biased region" description="Low complexity" evidence="12">
    <location>
        <begin position="256"/>
        <end position="268"/>
    </location>
</feature>
<comment type="caution">
    <text evidence="16">The sequence shown here is derived from an EMBL/GenBank/DDBJ whole genome shotgun (WGS) entry which is preliminary data.</text>
</comment>
<dbReference type="InterPro" id="IPR002898">
    <property type="entry name" value="MotA_ExbB_proton_chnl"/>
</dbReference>
<comment type="subcellular location">
    <subcellularLocation>
        <location evidence="1">Cell membrane</location>
        <topology evidence="1">Multi-pass membrane protein</topology>
    </subcellularLocation>
</comment>
<dbReference type="PANTHER" id="PTHR30433">
    <property type="entry name" value="CHEMOTAXIS PROTEIN MOTA"/>
    <property type="match status" value="1"/>
</dbReference>
<evidence type="ECO:0000256" key="13">
    <source>
        <dbReference type="SAM" id="Phobius"/>
    </source>
</evidence>
<keyword evidence="7" id="KW-0283">Flagellar rotation</keyword>
<dbReference type="GO" id="GO:0071978">
    <property type="term" value="P:bacterial-type flagellum-dependent swarming motility"/>
    <property type="evidence" value="ECO:0007669"/>
    <property type="project" value="InterPro"/>
</dbReference>
<sequence length="268" mass="27917">MDVATPVGIVAALIAVMVAMVLDGGNPAALIAPSAILLVIGGTVAVSLAGIRFKEIGRITGALKSAIMAKSVTAEETVETLVKFAEMARREGVLALETAAKDLTDPFLRGGIQLIIDGVDGEKIREILEADIDAMRSRHKAGAKFFKDMAGYAPTLGILGTVMGLIHVLANLSSPNTLGPAISAAFTATLWGVMTANVIWLPISNKLAHLAEQEHMAKLLIVDGALAIQSGSSPRLLEQQLMTYLAPADRASGESQKQAKTQGKGKAA</sequence>
<keyword evidence="17" id="KW-1185">Reference proteome</keyword>
<dbReference type="AlphaFoldDB" id="A0A0D8FWF5"/>
<dbReference type="eggNOG" id="COG1291">
    <property type="taxonomic scope" value="Bacteria"/>
</dbReference>
<evidence type="ECO:0000259" key="14">
    <source>
        <dbReference type="Pfam" id="PF01618"/>
    </source>
</evidence>
<evidence type="ECO:0000256" key="8">
    <source>
        <dbReference type="ARBA" id="ARBA00022781"/>
    </source>
</evidence>
<dbReference type="PATRIC" id="fig|1121877.4.peg.1852"/>
<keyword evidence="4" id="KW-1003">Cell membrane</keyword>
<dbReference type="InterPro" id="IPR000540">
    <property type="entry name" value="Flag_MotA_CS"/>
</dbReference>
<protein>
    <submittedName>
        <fullName evidence="16">Chemotaxis protein PomA</fullName>
    </submittedName>
</protein>
<organism evidence="16 17">
    <name type="scientific">Ferrimicrobium acidiphilum DSM 19497</name>
    <dbReference type="NCBI Taxonomy" id="1121877"/>
    <lineage>
        <taxon>Bacteria</taxon>
        <taxon>Bacillati</taxon>
        <taxon>Actinomycetota</taxon>
        <taxon>Acidimicrobiia</taxon>
        <taxon>Acidimicrobiales</taxon>
        <taxon>Acidimicrobiaceae</taxon>
        <taxon>Ferrimicrobium</taxon>
    </lineage>
</organism>
<evidence type="ECO:0000256" key="5">
    <source>
        <dbReference type="ARBA" id="ARBA00022500"/>
    </source>
</evidence>
<dbReference type="GO" id="GO:0005886">
    <property type="term" value="C:plasma membrane"/>
    <property type="evidence" value="ECO:0007669"/>
    <property type="project" value="UniProtKB-SubCell"/>
</dbReference>
<gene>
    <name evidence="16" type="primary">pomA</name>
    <name evidence="16" type="ORF">FEAC_16720</name>
</gene>
<keyword evidence="9 13" id="KW-1133">Transmembrane helix</keyword>
<keyword evidence="6 13" id="KW-0812">Transmembrane</keyword>
<dbReference type="STRING" id="1121877.FEAC_16720"/>
<evidence type="ECO:0000256" key="10">
    <source>
        <dbReference type="ARBA" id="ARBA00023065"/>
    </source>
</evidence>
<evidence type="ECO:0000256" key="2">
    <source>
        <dbReference type="ARBA" id="ARBA00008038"/>
    </source>
</evidence>
<reference evidence="16 17" key="1">
    <citation type="submission" date="2015-01" db="EMBL/GenBank/DDBJ databases">
        <title>Draft genome of the acidophilic iron oxidizer Ferrimicrobium acidiphilum strain T23.</title>
        <authorList>
            <person name="Poehlein A."/>
            <person name="Eisen S."/>
            <person name="Schloemann M."/>
            <person name="Johnson B.D."/>
            <person name="Daniel R."/>
            <person name="Muehling M."/>
        </authorList>
    </citation>
    <scope>NUCLEOTIDE SEQUENCE [LARGE SCALE GENOMIC DNA]</scope>
    <source>
        <strain evidence="16 17">T23</strain>
    </source>
</reference>
<feature type="transmembrane region" description="Helical" evidence="13">
    <location>
        <begin position="30"/>
        <end position="51"/>
    </location>
</feature>
<evidence type="ECO:0000313" key="17">
    <source>
        <dbReference type="Proteomes" id="UP000032336"/>
    </source>
</evidence>
<evidence type="ECO:0000256" key="12">
    <source>
        <dbReference type="SAM" id="MobiDB-lite"/>
    </source>
</evidence>
<dbReference type="EMBL" id="JXUW01000014">
    <property type="protein sequence ID" value="KJE76592.1"/>
    <property type="molecule type" value="Genomic_DNA"/>
</dbReference>
<keyword evidence="11 13" id="KW-0472">Membrane</keyword>
<feature type="transmembrane region" description="Helical" evidence="13">
    <location>
        <begin position="182"/>
        <end position="203"/>
    </location>
</feature>
<dbReference type="InterPro" id="IPR046786">
    <property type="entry name" value="MotA_N"/>
</dbReference>
<evidence type="ECO:0000256" key="1">
    <source>
        <dbReference type="ARBA" id="ARBA00004651"/>
    </source>
</evidence>
<keyword evidence="3" id="KW-0813">Transport</keyword>
<proteinExistence type="inferred from homology"/>
<evidence type="ECO:0000256" key="9">
    <source>
        <dbReference type="ARBA" id="ARBA00022989"/>
    </source>
</evidence>
<feature type="region of interest" description="Disordered" evidence="12">
    <location>
        <begin position="248"/>
        <end position="268"/>
    </location>
</feature>
<dbReference type="RefSeq" id="WP_035389284.1">
    <property type="nucleotide sequence ID" value="NZ_JQKF01000011.1"/>
</dbReference>
<dbReference type="InterPro" id="IPR047055">
    <property type="entry name" value="MotA-like"/>
</dbReference>
<dbReference type="Pfam" id="PF20560">
    <property type="entry name" value="MotA_N"/>
    <property type="match status" value="1"/>
</dbReference>
<dbReference type="GO" id="GO:1902600">
    <property type="term" value="P:proton transmembrane transport"/>
    <property type="evidence" value="ECO:0007669"/>
    <property type="project" value="UniProtKB-KW"/>
</dbReference>
<evidence type="ECO:0000256" key="7">
    <source>
        <dbReference type="ARBA" id="ARBA00022779"/>
    </source>
</evidence>
<dbReference type="PROSITE" id="PS01307">
    <property type="entry name" value="MOTA"/>
    <property type="match status" value="1"/>
</dbReference>
<feature type="transmembrane region" description="Helical" evidence="13">
    <location>
        <begin position="7"/>
        <end position="24"/>
    </location>
</feature>
<name>A0A0D8FWF5_9ACTN</name>
<accession>A0A0D8FWF5</accession>
<evidence type="ECO:0000256" key="3">
    <source>
        <dbReference type="ARBA" id="ARBA00022448"/>
    </source>
</evidence>
<comment type="similarity">
    <text evidence="2">Belongs to the MotA family.</text>
</comment>
<feature type="transmembrane region" description="Helical" evidence="13">
    <location>
        <begin position="149"/>
        <end position="170"/>
    </location>
</feature>
<evidence type="ECO:0000256" key="4">
    <source>
        <dbReference type="ARBA" id="ARBA00022475"/>
    </source>
</evidence>
<dbReference type="GeneID" id="78372839"/>
<feature type="domain" description="Motility protein A N-terminal" evidence="15">
    <location>
        <begin position="7"/>
        <end position="89"/>
    </location>
</feature>